<evidence type="ECO:0000256" key="9">
    <source>
        <dbReference type="PROSITE-ProRule" id="PRU00284"/>
    </source>
</evidence>
<dbReference type="Gene3D" id="6.10.340.10">
    <property type="match status" value="1"/>
</dbReference>
<dbReference type="Gene3D" id="3.30.450.20">
    <property type="entry name" value="PAS domain"/>
    <property type="match status" value="1"/>
</dbReference>
<evidence type="ECO:0000256" key="5">
    <source>
        <dbReference type="ARBA" id="ARBA00022989"/>
    </source>
</evidence>
<reference evidence="13 14" key="1">
    <citation type="submission" date="2018-10" db="EMBL/GenBank/DDBJ databases">
        <title>Phylogenomics of Brevibacillus.</title>
        <authorList>
            <person name="Dunlap C."/>
        </authorList>
    </citation>
    <scope>NUCLEOTIDE SEQUENCE [LARGE SCALE GENOMIC DNA]</scope>
    <source>
        <strain evidence="13 14">JCM 15085</strain>
    </source>
</reference>
<dbReference type="InterPro" id="IPR004089">
    <property type="entry name" value="MCPsignal_dom"/>
</dbReference>
<proteinExistence type="inferred from homology"/>
<gene>
    <name evidence="13" type="ORF">EDM58_23450</name>
</gene>
<evidence type="ECO:0000259" key="11">
    <source>
        <dbReference type="PROSITE" id="PS50111"/>
    </source>
</evidence>
<keyword evidence="3" id="KW-0145">Chemotaxis</keyword>
<comment type="subcellular location">
    <subcellularLocation>
        <location evidence="1">Cell membrane</location>
        <topology evidence="1">Multi-pass membrane protein</topology>
    </subcellularLocation>
</comment>
<dbReference type="GO" id="GO:0006935">
    <property type="term" value="P:chemotaxis"/>
    <property type="evidence" value="ECO:0007669"/>
    <property type="project" value="UniProtKB-KW"/>
</dbReference>
<dbReference type="InterPro" id="IPR003660">
    <property type="entry name" value="HAMP_dom"/>
</dbReference>
<feature type="domain" description="Methyl-accepting transducer" evidence="11">
    <location>
        <begin position="375"/>
        <end position="611"/>
    </location>
</feature>
<dbReference type="PROSITE" id="PS50111">
    <property type="entry name" value="CHEMOTAXIS_TRANSDUC_2"/>
    <property type="match status" value="1"/>
</dbReference>
<dbReference type="SMART" id="SM00304">
    <property type="entry name" value="HAMP"/>
    <property type="match status" value="1"/>
</dbReference>
<dbReference type="InterPro" id="IPR033479">
    <property type="entry name" value="dCache_1"/>
</dbReference>
<dbReference type="Pfam" id="PF00015">
    <property type="entry name" value="MCPsignal"/>
    <property type="match status" value="1"/>
</dbReference>
<dbReference type="PANTHER" id="PTHR32089">
    <property type="entry name" value="METHYL-ACCEPTING CHEMOTAXIS PROTEIN MCPB"/>
    <property type="match status" value="1"/>
</dbReference>
<comment type="caution">
    <text evidence="13">The sequence shown here is derived from an EMBL/GenBank/DDBJ whole genome shotgun (WGS) entry which is preliminary data.</text>
</comment>
<comment type="similarity">
    <text evidence="8">Belongs to the methyl-accepting chemotaxis (MCP) protein family.</text>
</comment>
<dbReference type="InterPro" id="IPR029151">
    <property type="entry name" value="Sensor-like_sf"/>
</dbReference>
<evidence type="ECO:0000313" key="14">
    <source>
        <dbReference type="Proteomes" id="UP000281915"/>
    </source>
</evidence>
<evidence type="ECO:0000256" key="3">
    <source>
        <dbReference type="ARBA" id="ARBA00022500"/>
    </source>
</evidence>
<evidence type="ECO:0000256" key="2">
    <source>
        <dbReference type="ARBA" id="ARBA00022475"/>
    </source>
</evidence>
<dbReference type="EMBL" id="RHHT01000072">
    <property type="protein sequence ID" value="RNB70027.1"/>
    <property type="molecule type" value="Genomic_DNA"/>
</dbReference>
<dbReference type="CDD" id="cd11386">
    <property type="entry name" value="MCP_signal"/>
    <property type="match status" value="1"/>
</dbReference>
<keyword evidence="7 9" id="KW-0807">Transducer</keyword>
<evidence type="ECO:0000256" key="6">
    <source>
        <dbReference type="ARBA" id="ARBA00023136"/>
    </source>
</evidence>
<dbReference type="PANTHER" id="PTHR32089:SF112">
    <property type="entry name" value="LYSOZYME-LIKE PROTEIN-RELATED"/>
    <property type="match status" value="1"/>
</dbReference>
<dbReference type="PROSITE" id="PS50885">
    <property type="entry name" value="HAMP"/>
    <property type="match status" value="1"/>
</dbReference>
<dbReference type="Pfam" id="PF02743">
    <property type="entry name" value="dCache_1"/>
    <property type="match status" value="1"/>
</dbReference>
<keyword evidence="2" id="KW-1003">Cell membrane</keyword>
<evidence type="ECO:0000259" key="12">
    <source>
        <dbReference type="PROSITE" id="PS50885"/>
    </source>
</evidence>
<dbReference type="SUPFAM" id="SSF58104">
    <property type="entry name" value="Methyl-accepting chemotaxis protein (MCP) signaling domain"/>
    <property type="match status" value="1"/>
</dbReference>
<feature type="domain" description="HAMP" evidence="12">
    <location>
        <begin position="303"/>
        <end position="356"/>
    </location>
</feature>
<accession>A0A3M8C3S4</accession>
<dbReference type="SUPFAM" id="SSF103190">
    <property type="entry name" value="Sensory domain-like"/>
    <property type="match status" value="1"/>
</dbReference>
<protein>
    <submittedName>
        <fullName evidence="13">Methyl-accepting chemotaxis protein</fullName>
    </submittedName>
</protein>
<dbReference type="Pfam" id="PF00672">
    <property type="entry name" value="HAMP"/>
    <property type="match status" value="1"/>
</dbReference>
<dbReference type="RefSeq" id="WP_122915474.1">
    <property type="nucleotide sequence ID" value="NZ_RHHT01000072.1"/>
</dbReference>
<name>A0A3M8C3S4_9BACL</name>
<evidence type="ECO:0000256" key="4">
    <source>
        <dbReference type="ARBA" id="ARBA00022692"/>
    </source>
</evidence>
<dbReference type="SMART" id="SM00283">
    <property type="entry name" value="MA"/>
    <property type="match status" value="1"/>
</dbReference>
<evidence type="ECO:0000256" key="8">
    <source>
        <dbReference type="ARBA" id="ARBA00029447"/>
    </source>
</evidence>
<evidence type="ECO:0000313" key="13">
    <source>
        <dbReference type="EMBL" id="RNB70027.1"/>
    </source>
</evidence>
<evidence type="ECO:0000256" key="1">
    <source>
        <dbReference type="ARBA" id="ARBA00004651"/>
    </source>
</evidence>
<evidence type="ECO:0000256" key="10">
    <source>
        <dbReference type="SAM" id="Phobius"/>
    </source>
</evidence>
<dbReference type="AlphaFoldDB" id="A0A3M8C3S4"/>
<feature type="transmembrane region" description="Helical" evidence="10">
    <location>
        <begin position="283"/>
        <end position="301"/>
    </location>
</feature>
<keyword evidence="5 10" id="KW-1133">Transmembrane helix</keyword>
<sequence length="661" mass="71528">MGKIRKSIRAKLIIWFLLIALLPLLTSSIITYQQTSKELIQNQKDTFRSIVETKAAAMDQWLDRHMAEIELSAKTDTVQSLEPSGITPYLEVIHNQSKVYESVGVAGPDGIVIANSTPGIVGLNIHDTDYFQKGIKGESYFSDIIVSKSTGNRILIVSSPIEDKQGRVIGVMYGTVNFEMFIKTFLEDTDDEANILLVDGNERIQYTANQDLIAKTVDETDLSEDLKAILKNNRNETGITLNTENGVEYLIAFAPITETDYNIFYTIKLDTVLASANALQMEMILVMTIAAVLVVILAIYISGTIAKPITKVIHQVTRIAQGDLTMAEVQVKGTDEIAQLGQHVQDMIKQLRELIGKVASTSEQVAASSQELTASAEEASRVTEQISAAAQDIASGAGQQVTNTDRSLEIVTKMSGEIVHISELSQNVTELSDEAVQTSSQGNQAVTESMNQMKQIEDKTNRIAQTVHELGSKSAEIENIISVISGIASQTNLLALNAAIEAARAGEQGRGFAVVADEVRKLAEQSALAAEQIGAIVQQIQTDIQASMTEMNEGIAAVQAGAQLTEKAGNSFHAFSHSVGEVYLHIQKVTQAIQELQTGSNQMVSSIESVQGISQEFAGTTQQVAAAAEEQSASMEQIAATSLTLARMAEDLQQSVQTFKL</sequence>
<dbReference type="GO" id="GO:0005886">
    <property type="term" value="C:plasma membrane"/>
    <property type="evidence" value="ECO:0007669"/>
    <property type="project" value="UniProtKB-SubCell"/>
</dbReference>
<dbReference type="CDD" id="cd12914">
    <property type="entry name" value="PDC1_DGC_like"/>
    <property type="match status" value="1"/>
</dbReference>
<dbReference type="Gene3D" id="1.10.287.950">
    <property type="entry name" value="Methyl-accepting chemotaxis protein"/>
    <property type="match status" value="1"/>
</dbReference>
<keyword evidence="6 10" id="KW-0472">Membrane</keyword>
<keyword evidence="4 10" id="KW-0812">Transmembrane</keyword>
<dbReference type="Proteomes" id="UP000281915">
    <property type="component" value="Unassembled WGS sequence"/>
</dbReference>
<organism evidence="13 14">
    <name type="scientific">Brevibacillus panacihumi</name>
    <dbReference type="NCBI Taxonomy" id="497735"/>
    <lineage>
        <taxon>Bacteria</taxon>
        <taxon>Bacillati</taxon>
        <taxon>Bacillota</taxon>
        <taxon>Bacilli</taxon>
        <taxon>Bacillales</taxon>
        <taxon>Paenibacillaceae</taxon>
        <taxon>Brevibacillus</taxon>
    </lineage>
</organism>
<dbReference type="CDD" id="cd06225">
    <property type="entry name" value="HAMP"/>
    <property type="match status" value="1"/>
</dbReference>
<dbReference type="GO" id="GO:0007165">
    <property type="term" value="P:signal transduction"/>
    <property type="evidence" value="ECO:0007669"/>
    <property type="project" value="UniProtKB-KW"/>
</dbReference>
<evidence type="ECO:0000256" key="7">
    <source>
        <dbReference type="ARBA" id="ARBA00023224"/>
    </source>
</evidence>